<evidence type="ECO:0000256" key="1">
    <source>
        <dbReference type="SAM" id="MobiDB-lite"/>
    </source>
</evidence>
<accession>A0AAD8PTQ1</accession>
<feature type="region of interest" description="Disordered" evidence="1">
    <location>
        <begin position="84"/>
        <end position="122"/>
    </location>
</feature>
<comment type="caution">
    <text evidence="2">The sequence shown here is derived from an EMBL/GenBank/DDBJ whole genome shotgun (WGS) entry which is preliminary data.</text>
</comment>
<protein>
    <submittedName>
        <fullName evidence="2">Uncharacterized protein</fullName>
    </submittedName>
</protein>
<feature type="compositionally biased region" description="Polar residues" evidence="1">
    <location>
        <begin position="94"/>
        <end position="107"/>
    </location>
</feature>
<dbReference type="AlphaFoldDB" id="A0AAD8PTQ1"/>
<dbReference type="Proteomes" id="UP001230504">
    <property type="component" value="Unassembled WGS sequence"/>
</dbReference>
<feature type="compositionally biased region" description="Basic residues" evidence="1">
    <location>
        <begin position="1"/>
        <end position="14"/>
    </location>
</feature>
<dbReference type="GeneID" id="85436503"/>
<evidence type="ECO:0000313" key="3">
    <source>
        <dbReference type="Proteomes" id="UP001230504"/>
    </source>
</evidence>
<name>A0AAD8PTQ1_9PEZI</name>
<reference evidence="2" key="1">
    <citation type="submission" date="2021-06" db="EMBL/GenBank/DDBJ databases">
        <title>Comparative genomics, transcriptomics and evolutionary studies reveal genomic signatures of adaptation to plant cell wall in hemibiotrophic fungi.</title>
        <authorList>
            <consortium name="DOE Joint Genome Institute"/>
            <person name="Baroncelli R."/>
            <person name="Diaz J.F."/>
            <person name="Benocci T."/>
            <person name="Peng M."/>
            <person name="Battaglia E."/>
            <person name="Haridas S."/>
            <person name="Andreopoulos W."/>
            <person name="Labutti K."/>
            <person name="Pangilinan J."/>
            <person name="Floch G.L."/>
            <person name="Makela M.R."/>
            <person name="Henrissat B."/>
            <person name="Grigoriev I.V."/>
            <person name="Crouch J.A."/>
            <person name="De Vries R.P."/>
            <person name="Sukno S.A."/>
            <person name="Thon M.R."/>
        </authorList>
    </citation>
    <scope>NUCLEOTIDE SEQUENCE</scope>
    <source>
        <strain evidence="2">CBS 125086</strain>
    </source>
</reference>
<sequence>MPRRTGKSKQKRNARPNYDAMTPYSPPPGRSSLGTYSPSFCSAPSQARALVHDRPVPPSAWKEPAPLPPTISARLQISAPSLAQAQKLRHNTSLERTSSQTMVQANPTFPAPHSAHSPINSEASLLSSIGNWSSSSSTSTPY</sequence>
<dbReference type="EMBL" id="JAHLJV010000053">
    <property type="protein sequence ID" value="KAK1580576.1"/>
    <property type="molecule type" value="Genomic_DNA"/>
</dbReference>
<feature type="region of interest" description="Disordered" evidence="1">
    <location>
        <begin position="1"/>
        <end position="42"/>
    </location>
</feature>
<proteinExistence type="predicted"/>
<organism evidence="2 3">
    <name type="scientific">Colletotrichum navitas</name>
    <dbReference type="NCBI Taxonomy" id="681940"/>
    <lineage>
        <taxon>Eukaryota</taxon>
        <taxon>Fungi</taxon>
        <taxon>Dikarya</taxon>
        <taxon>Ascomycota</taxon>
        <taxon>Pezizomycotina</taxon>
        <taxon>Sordariomycetes</taxon>
        <taxon>Hypocreomycetidae</taxon>
        <taxon>Glomerellales</taxon>
        <taxon>Glomerellaceae</taxon>
        <taxon>Colletotrichum</taxon>
        <taxon>Colletotrichum graminicola species complex</taxon>
    </lineage>
</organism>
<dbReference type="RefSeq" id="XP_060411609.1">
    <property type="nucleotide sequence ID" value="XM_060552263.1"/>
</dbReference>
<evidence type="ECO:0000313" key="2">
    <source>
        <dbReference type="EMBL" id="KAK1580576.1"/>
    </source>
</evidence>
<feature type="compositionally biased region" description="Polar residues" evidence="1">
    <location>
        <begin position="32"/>
        <end position="42"/>
    </location>
</feature>
<keyword evidence="3" id="KW-1185">Reference proteome</keyword>
<gene>
    <name evidence="2" type="ORF">LY79DRAFT_297619</name>
</gene>